<name>A0ABS8SWM6_DATST</name>
<feature type="region of interest" description="Disordered" evidence="1">
    <location>
        <begin position="15"/>
        <end position="43"/>
    </location>
</feature>
<gene>
    <name evidence="2" type="ORF">HAX54_049465</name>
</gene>
<proteinExistence type="predicted"/>
<feature type="compositionally biased region" description="Polar residues" evidence="1">
    <location>
        <begin position="30"/>
        <end position="43"/>
    </location>
</feature>
<reference evidence="2 3" key="1">
    <citation type="journal article" date="2021" name="BMC Genomics">
        <title>Datura genome reveals duplications of psychoactive alkaloid biosynthetic genes and high mutation rate following tissue culture.</title>
        <authorList>
            <person name="Rajewski A."/>
            <person name="Carter-House D."/>
            <person name="Stajich J."/>
            <person name="Litt A."/>
        </authorList>
    </citation>
    <scope>NUCLEOTIDE SEQUENCE [LARGE SCALE GENOMIC DNA]</scope>
    <source>
        <strain evidence="2">AR-01</strain>
    </source>
</reference>
<sequence>MIRISLTERIKDLVCPQNSPRSSRSDNSNTWLPSSKRTSSSSGLASGMLICCICPIKSNNTLTINRGVVVDPWRREYWHCTPLAIDLRHGSLKLATYFPFPCLARSDDLVRSRLTASKMVNRVDINDTKVVVRVAERELLVFECRVETGPLDLEVSIGSLFATPLRLEPTPPTGHESNTKKNGGDTDEEATDVKDPRHHIGRQIQVVIGRNCHWKSHDFPLYIKPKPRISAPSVPRGVLHSSFLCIRTLHVLSWGGGTLNAIIFLFM</sequence>
<comment type="caution">
    <text evidence="2">The sequence shown here is derived from an EMBL/GenBank/DDBJ whole genome shotgun (WGS) entry which is preliminary data.</text>
</comment>
<dbReference type="EMBL" id="JACEIK010000839">
    <property type="protein sequence ID" value="MCD7462849.1"/>
    <property type="molecule type" value="Genomic_DNA"/>
</dbReference>
<evidence type="ECO:0000313" key="2">
    <source>
        <dbReference type="EMBL" id="MCD7462849.1"/>
    </source>
</evidence>
<accession>A0ABS8SWM6</accession>
<organism evidence="2 3">
    <name type="scientific">Datura stramonium</name>
    <name type="common">Jimsonweed</name>
    <name type="synonym">Common thornapple</name>
    <dbReference type="NCBI Taxonomy" id="4076"/>
    <lineage>
        <taxon>Eukaryota</taxon>
        <taxon>Viridiplantae</taxon>
        <taxon>Streptophyta</taxon>
        <taxon>Embryophyta</taxon>
        <taxon>Tracheophyta</taxon>
        <taxon>Spermatophyta</taxon>
        <taxon>Magnoliopsida</taxon>
        <taxon>eudicotyledons</taxon>
        <taxon>Gunneridae</taxon>
        <taxon>Pentapetalae</taxon>
        <taxon>asterids</taxon>
        <taxon>lamiids</taxon>
        <taxon>Solanales</taxon>
        <taxon>Solanaceae</taxon>
        <taxon>Solanoideae</taxon>
        <taxon>Datureae</taxon>
        <taxon>Datura</taxon>
    </lineage>
</organism>
<feature type="compositionally biased region" description="Low complexity" evidence="1">
    <location>
        <begin position="18"/>
        <end position="29"/>
    </location>
</feature>
<keyword evidence="3" id="KW-1185">Reference proteome</keyword>
<evidence type="ECO:0000256" key="1">
    <source>
        <dbReference type="SAM" id="MobiDB-lite"/>
    </source>
</evidence>
<feature type="region of interest" description="Disordered" evidence="1">
    <location>
        <begin position="164"/>
        <end position="196"/>
    </location>
</feature>
<protein>
    <submittedName>
        <fullName evidence="2">Uncharacterized protein</fullName>
    </submittedName>
</protein>
<dbReference type="Proteomes" id="UP000823775">
    <property type="component" value="Unassembled WGS sequence"/>
</dbReference>
<evidence type="ECO:0000313" key="3">
    <source>
        <dbReference type="Proteomes" id="UP000823775"/>
    </source>
</evidence>